<evidence type="ECO:0000313" key="9">
    <source>
        <dbReference type="Proteomes" id="UP001189429"/>
    </source>
</evidence>
<accession>A0ABN9RKV3</accession>
<gene>
    <name evidence="8" type="ORF">PCOR1329_LOCUS21685</name>
</gene>
<name>A0ABN9RKV3_9DINO</name>
<dbReference type="InterPro" id="IPR044845">
    <property type="entry name" value="HPAT/SRGT1-like"/>
</dbReference>
<keyword evidence="5" id="KW-1133">Transmembrane helix</keyword>
<feature type="non-terminal residue" evidence="8">
    <location>
        <position position="165"/>
    </location>
</feature>
<protein>
    <recommendedName>
        <fullName evidence="7">Hydroxyproline O-arabinosyltransferase-like domain-containing protein</fullName>
    </recommendedName>
</protein>
<keyword evidence="4" id="KW-0812">Transmembrane</keyword>
<evidence type="ECO:0000256" key="5">
    <source>
        <dbReference type="ARBA" id="ARBA00022989"/>
    </source>
</evidence>
<evidence type="ECO:0000256" key="4">
    <source>
        <dbReference type="ARBA" id="ARBA00022692"/>
    </source>
</evidence>
<evidence type="ECO:0000256" key="2">
    <source>
        <dbReference type="ARBA" id="ARBA00022676"/>
    </source>
</evidence>
<evidence type="ECO:0000259" key="7">
    <source>
        <dbReference type="Pfam" id="PF23452"/>
    </source>
</evidence>
<dbReference type="Proteomes" id="UP001189429">
    <property type="component" value="Unassembled WGS sequence"/>
</dbReference>
<evidence type="ECO:0000313" key="8">
    <source>
        <dbReference type="EMBL" id="CAK0819774.1"/>
    </source>
</evidence>
<dbReference type="EMBL" id="CAUYUJ010007168">
    <property type="protein sequence ID" value="CAK0819774.1"/>
    <property type="molecule type" value="Genomic_DNA"/>
</dbReference>
<feature type="domain" description="Hydroxyproline O-arabinosyltransferase-like" evidence="7">
    <location>
        <begin position="3"/>
        <end position="70"/>
    </location>
</feature>
<dbReference type="InterPro" id="IPR056508">
    <property type="entry name" value="HPAT-like"/>
</dbReference>
<keyword evidence="3" id="KW-0808">Transferase</keyword>
<evidence type="ECO:0000256" key="1">
    <source>
        <dbReference type="ARBA" id="ARBA00004167"/>
    </source>
</evidence>
<feature type="non-terminal residue" evidence="8">
    <location>
        <position position="1"/>
    </location>
</feature>
<comment type="caution">
    <text evidence="8">The sequence shown here is derived from an EMBL/GenBank/DDBJ whole genome shotgun (WGS) entry which is preliminary data.</text>
</comment>
<comment type="subcellular location">
    <subcellularLocation>
        <location evidence="1">Membrane</location>
        <topology evidence="1">Single-pass membrane protein</topology>
    </subcellularLocation>
</comment>
<dbReference type="Pfam" id="PF23452">
    <property type="entry name" value="HPAT"/>
    <property type="match status" value="1"/>
</dbReference>
<evidence type="ECO:0000256" key="3">
    <source>
        <dbReference type="ARBA" id="ARBA00022679"/>
    </source>
</evidence>
<evidence type="ECO:0000256" key="6">
    <source>
        <dbReference type="ARBA" id="ARBA00023136"/>
    </source>
</evidence>
<organism evidence="8 9">
    <name type="scientific">Prorocentrum cordatum</name>
    <dbReference type="NCBI Taxonomy" id="2364126"/>
    <lineage>
        <taxon>Eukaryota</taxon>
        <taxon>Sar</taxon>
        <taxon>Alveolata</taxon>
        <taxon>Dinophyceae</taxon>
        <taxon>Prorocentrales</taxon>
        <taxon>Prorocentraceae</taxon>
        <taxon>Prorocentrum</taxon>
    </lineage>
</organism>
<sequence>VRSDNYMAYNRPFALAAWFEKTRPKEAYVMYVDPDMIFVQPLLYHLPSSDVRATEGHPVAQHYSYITANAGATDPGWHDFAVPELCGPDCRSLADAQTRGLTSGALRWGPPSSCTAAIGPSCSQPGPTTRSSSAAAVVSLSVLLSWLCPLGCSLATCTRPRGSRR</sequence>
<reference evidence="8" key="1">
    <citation type="submission" date="2023-10" db="EMBL/GenBank/DDBJ databases">
        <authorList>
            <person name="Chen Y."/>
            <person name="Shah S."/>
            <person name="Dougan E. K."/>
            <person name="Thang M."/>
            <person name="Chan C."/>
        </authorList>
    </citation>
    <scope>NUCLEOTIDE SEQUENCE [LARGE SCALE GENOMIC DNA]</scope>
</reference>
<dbReference type="PANTHER" id="PTHR31485:SF7">
    <property type="entry name" value="PEPTIDYL SERINE ALPHA-GALACTOSYLTRANSFERASE"/>
    <property type="match status" value="1"/>
</dbReference>
<keyword evidence="9" id="KW-1185">Reference proteome</keyword>
<proteinExistence type="predicted"/>
<keyword evidence="2" id="KW-0328">Glycosyltransferase</keyword>
<dbReference type="PANTHER" id="PTHR31485">
    <property type="entry name" value="PEPTIDYL SERINE ALPHA-GALACTOSYLTRANSFERASE"/>
    <property type="match status" value="1"/>
</dbReference>
<keyword evidence="6" id="KW-0472">Membrane</keyword>